<keyword evidence="3" id="KW-0433">Leucine-rich repeat</keyword>
<proteinExistence type="predicted"/>
<dbReference type="SUPFAM" id="SSF52047">
    <property type="entry name" value="RNI-like"/>
    <property type="match status" value="1"/>
</dbReference>
<accession>A0ABP1NNW5</accession>
<name>A0ABP1NNW5_XYLVO</name>
<evidence type="ECO:0000256" key="5">
    <source>
        <dbReference type="SAM" id="MobiDB-lite"/>
    </source>
</evidence>
<feature type="region of interest" description="Disordered" evidence="5">
    <location>
        <begin position="127"/>
        <end position="189"/>
    </location>
</feature>
<evidence type="ECO:0000313" key="7">
    <source>
        <dbReference type="Proteomes" id="UP001642520"/>
    </source>
</evidence>
<organism evidence="6 7">
    <name type="scientific">Xylocopa violacea</name>
    <name type="common">Violet carpenter bee</name>
    <name type="synonym">Apis violacea</name>
    <dbReference type="NCBI Taxonomy" id="135666"/>
    <lineage>
        <taxon>Eukaryota</taxon>
        <taxon>Metazoa</taxon>
        <taxon>Ecdysozoa</taxon>
        <taxon>Arthropoda</taxon>
        <taxon>Hexapoda</taxon>
        <taxon>Insecta</taxon>
        <taxon>Pterygota</taxon>
        <taxon>Neoptera</taxon>
        <taxon>Endopterygota</taxon>
        <taxon>Hymenoptera</taxon>
        <taxon>Apocrita</taxon>
        <taxon>Aculeata</taxon>
        <taxon>Apoidea</taxon>
        <taxon>Anthophila</taxon>
        <taxon>Apidae</taxon>
        <taxon>Xylocopa</taxon>
        <taxon>Xylocopa</taxon>
    </lineage>
</organism>
<sequence>MPKIKFVNLSFNCLAEVLEVKHGSYDHLKNLVLNGTRVTWSTVQGLIRLLRNLEELHLSLNEYKTVDLDYSKSENRNVSVKKLHFTGNPVEVWNEISKLGYIFPNLESLVLAECPIRSLALGDNRNSNMETFPKTEESEDLSQDNENMNNQEVEETTSVDEKGNRIFSEGKVNYDRSESESESSGTTIRSSHDPFRKLRFLNVNGTLLSTWDDVERLARFPALKSLRIQGCPLFESPREYTEHERRQLLIARLPNVETLNGGGVISSQEREDAERAFIRYYMDKPEADRPERYSELVAIHGKLDPLVHVDLTPEKRVKVTFTYGDLVEVMKAQYGPEEMLYPNKQLYRYNIRNGDEIIIDSKLNRFVSTSSTTSSIRS</sequence>
<evidence type="ECO:0000256" key="4">
    <source>
        <dbReference type="ARBA" id="ARBA00022737"/>
    </source>
</evidence>
<protein>
    <recommendedName>
        <fullName evidence="8">Tubulin-specific chaperone cofactor E-like protein</fullName>
    </recommendedName>
</protein>
<keyword evidence="2" id="KW-0963">Cytoplasm</keyword>
<keyword evidence="7" id="KW-1185">Reference proteome</keyword>
<evidence type="ECO:0000256" key="1">
    <source>
        <dbReference type="ARBA" id="ARBA00004496"/>
    </source>
</evidence>
<comment type="caution">
    <text evidence="6">The sequence shown here is derived from an EMBL/GenBank/DDBJ whole genome shotgun (WGS) entry which is preliminary data.</text>
</comment>
<dbReference type="PANTHER" id="PTHR46545">
    <property type="entry name" value="LEUCINE-RICH REPEAT-CONTAINING PROTEIN 51"/>
    <property type="match status" value="1"/>
</dbReference>
<dbReference type="PANTHER" id="PTHR46545:SF1">
    <property type="entry name" value="LEUCINE-RICH REPEAT-CONTAINING PROTEIN 51"/>
    <property type="match status" value="1"/>
</dbReference>
<dbReference type="Gene3D" id="3.80.10.10">
    <property type="entry name" value="Ribonuclease Inhibitor"/>
    <property type="match status" value="2"/>
</dbReference>
<dbReference type="Proteomes" id="UP001642520">
    <property type="component" value="Unassembled WGS sequence"/>
</dbReference>
<evidence type="ECO:0000256" key="3">
    <source>
        <dbReference type="ARBA" id="ARBA00022614"/>
    </source>
</evidence>
<dbReference type="EMBL" id="CAXAJV020001292">
    <property type="protein sequence ID" value="CAL7941070.1"/>
    <property type="molecule type" value="Genomic_DNA"/>
</dbReference>
<evidence type="ECO:0000313" key="6">
    <source>
        <dbReference type="EMBL" id="CAL7941070.1"/>
    </source>
</evidence>
<evidence type="ECO:0008006" key="8">
    <source>
        <dbReference type="Google" id="ProtNLM"/>
    </source>
</evidence>
<gene>
    <name evidence="6" type="ORF">XYLVIOL_LOCUS4795</name>
</gene>
<dbReference type="InterPro" id="IPR032675">
    <property type="entry name" value="LRR_dom_sf"/>
</dbReference>
<reference evidence="6 7" key="1">
    <citation type="submission" date="2024-08" db="EMBL/GenBank/DDBJ databases">
        <authorList>
            <person name="Will J Nash"/>
            <person name="Angela Man"/>
            <person name="Seanna McTaggart"/>
            <person name="Kendall Baker"/>
            <person name="Tom Barker"/>
            <person name="Leah Catchpole"/>
            <person name="Alex Durrant"/>
            <person name="Karim Gharbi"/>
            <person name="Naomi Irish"/>
            <person name="Gemy Kaithakottil"/>
            <person name="Debby Ku"/>
            <person name="Aaliyah Providence"/>
            <person name="Felix Shaw"/>
            <person name="David Swarbreck"/>
            <person name="Chris Watkins"/>
            <person name="Ann M. McCartney"/>
            <person name="Giulio Formenti"/>
            <person name="Alice Mouton"/>
            <person name="Noel Vella"/>
            <person name="Bjorn M von Reumont"/>
            <person name="Adriana Vella"/>
            <person name="Wilfried Haerty"/>
        </authorList>
    </citation>
    <scope>NUCLEOTIDE SEQUENCE [LARGE SCALE GENOMIC DNA]</scope>
</reference>
<keyword evidence="4" id="KW-0677">Repeat</keyword>
<comment type="subcellular location">
    <subcellularLocation>
        <location evidence="1">Cytoplasm</location>
    </subcellularLocation>
</comment>
<evidence type="ECO:0000256" key="2">
    <source>
        <dbReference type="ARBA" id="ARBA00022490"/>
    </source>
</evidence>